<proteinExistence type="predicted"/>
<dbReference type="AlphaFoldDB" id="A0AAD8HN58"/>
<comment type="caution">
    <text evidence="1">The sequence shown here is derived from an EMBL/GenBank/DDBJ whole genome shotgun (WGS) entry which is preliminary data.</text>
</comment>
<evidence type="ECO:0000313" key="1">
    <source>
        <dbReference type="EMBL" id="KAK1370342.1"/>
    </source>
</evidence>
<evidence type="ECO:0000313" key="2">
    <source>
        <dbReference type="Proteomes" id="UP001237642"/>
    </source>
</evidence>
<dbReference type="Proteomes" id="UP001237642">
    <property type="component" value="Unassembled WGS sequence"/>
</dbReference>
<organism evidence="1 2">
    <name type="scientific">Heracleum sosnowskyi</name>
    <dbReference type="NCBI Taxonomy" id="360622"/>
    <lineage>
        <taxon>Eukaryota</taxon>
        <taxon>Viridiplantae</taxon>
        <taxon>Streptophyta</taxon>
        <taxon>Embryophyta</taxon>
        <taxon>Tracheophyta</taxon>
        <taxon>Spermatophyta</taxon>
        <taxon>Magnoliopsida</taxon>
        <taxon>eudicotyledons</taxon>
        <taxon>Gunneridae</taxon>
        <taxon>Pentapetalae</taxon>
        <taxon>asterids</taxon>
        <taxon>campanulids</taxon>
        <taxon>Apiales</taxon>
        <taxon>Apiaceae</taxon>
        <taxon>Apioideae</taxon>
        <taxon>apioid superclade</taxon>
        <taxon>Tordylieae</taxon>
        <taxon>Tordyliinae</taxon>
        <taxon>Heracleum</taxon>
    </lineage>
</organism>
<sequence length="118" mass="13084">MCKPPSLSTSQSSIDHVKMPEIYYFERLLGGSGTENSSVEAGSEEVPEFVTLNGLGFYCMKLLMHVPSGIVESGQETAPKKVALTFDPHLLIELEKLSHERMKRKVHPFSITTIPSSF</sequence>
<protein>
    <submittedName>
        <fullName evidence="1">Uncharacterized protein</fullName>
    </submittedName>
</protein>
<accession>A0AAD8HN58</accession>
<reference evidence="1" key="2">
    <citation type="submission" date="2023-05" db="EMBL/GenBank/DDBJ databases">
        <authorList>
            <person name="Schelkunov M.I."/>
        </authorList>
    </citation>
    <scope>NUCLEOTIDE SEQUENCE</scope>
    <source>
        <strain evidence="1">Hsosn_3</strain>
        <tissue evidence="1">Leaf</tissue>
    </source>
</reference>
<dbReference type="EMBL" id="JAUIZM010000008">
    <property type="protein sequence ID" value="KAK1370342.1"/>
    <property type="molecule type" value="Genomic_DNA"/>
</dbReference>
<name>A0AAD8HN58_9APIA</name>
<reference evidence="1" key="1">
    <citation type="submission" date="2023-02" db="EMBL/GenBank/DDBJ databases">
        <title>Genome of toxic invasive species Heracleum sosnowskyi carries increased number of genes despite the absence of recent whole-genome duplications.</title>
        <authorList>
            <person name="Schelkunov M."/>
            <person name="Shtratnikova V."/>
            <person name="Makarenko M."/>
            <person name="Klepikova A."/>
            <person name="Omelchenko D."/>
            <person name="Novikova G."/>
            <person name="Obukhova E."/>
            <person name="Bogdanov V."/>
            <person name="Penin A."/>
            <person name="Logacheva M."/>
        </authorList>
    </citation>
    <scope>NUCLEOTIDE SEQUENCE</scope>
    <source>
        <strain evidence="1">Hsosn_3</strain>
        <tissue evidence="1">Leaf</tissue>
    </source>
</reference>
<gene>
    <name evidence="1" type="ORF">POM88_036434</name>
</gene>
<keyword evidence="2" id="KW-1185">Reference proteome</keyword>